<evidence type="ECO:0000256" key="3">
    <source>
        <dbReference type="ARBA" id="ARBA00023163"/>
    </source>
</evidence>
<dbReference type="Proteomes" id="UP001147782">
    <property type="component" value="Unassembled WGS sequence"/>
</dbReference>
<dbReference type="PROSITE" id="PS50048">
    <property type="entry name" value="ZN2_CY6_FUNGAL_2"/>
    <property type="match status" value="1"/>
</dbReference>
<dbReference type="PROSITE" id="PS00463">
    <property type="entry name" value="ZN2_CY6_FUNGAL_1"/>
    <property type="match status" value="1"/>
</dbReference>
<reference evidence="7" key="1">
    <citation type="submission" date="2022-11" db="EMBL/GenBank/DDBJ databases">
        <authorList>
            <person name="Petersen C."/>
        </authorList>
    </citation>
    <scope>NUCLEOTIDE SEQUENCE</scope>
    <source>
        <strain evidence="7">IBT 29864</strain>
    </source>
</reference>
<keyword evidence="2" id="KW-0238">DNA-binding</keyword>
<dbReference type="CDD" id="cd12148">
    <property type="entry name" value="fungal_TF_MHR"/>
    <property type="match status" value="1"/>
</dbReference>
<keyword evidence="4" id="KW-0539">Nucleus</keyword>
<dbReference type="Gene3D" id="4.10.240.10">
    <property type="entry name" value="Zn(2)-C6 fungal-type DNA-binding domain"/>
    <property type="match status" value="1"/>
</dbReference>
<keyword evidence="1" id="KW-0805">Transcription regulation</keyword>
<feature type="region of interest" description="Disordered" evidence="5">
    <location>
        <begin position="66"/>
        <end position="85"/>
    </location>
</feature>
<dbReference type="OrthoDB" id="2123952at2759"/>
<dbReference type="GO" id="GO:0000981">
    <property type="term" value="F:DNA-binding transcription factor activity, RNA polymerase II-specific"/>
    <property type="evidence" value="ECO:0007669"/>
    <property type="project" value="InterPro"/>
</dbReference>
<dbReference type="PANTHER" id="PTHR47431">
    <property type="entry name" value="ZN(II)2CYS6 TRANSCRIPTION FACTOR (EUROFUNG)-RELATED"/>
    <property type="match status" value="1"/>
</dbReference>
<feature type="region of interest" description="Disordered" evidence="5">
    <location>
        <begin position="105"/>
        <end position="125"/>
    </location>
</feature>
<evidence type="ECO:0000256" key="5">
    <source>
        <dbReference type="SAM" id="MobiDB-lite"/>
    </source>
</evidence>
<dbReference type="InterPro" id="IPR001138">
    <property type="entry name" value="Zn2Cys6_DnaBD"/>
</dbReference>
<dbReference type="SMART" id="SM00066">
    <property type="entry name" value="GAL4"/>
    <property type="match status" value="1"/>
</dbReference>
<evidence type="ECO:0000256" key="2">
    <source>
        <dbReference type="ARBA" id="ARBA00023125"/>
    </source>
</evidence>
<feature type="compositionally biased region" description="Polar residues" evidence="5">
    <location>
        <begin position="106"/>
        <end position="117"/>
    </location>
</feature>
<evidence type="ECO:0000259" key="6">
    <source>
        <dbReference type="PROSITE" id="PS50048"/>
    </source>
</evidence>
<dbReference type="RefSeq" id="XP_056559724.1">
    <property type="nucleotide sequence ID" value="XM_056692995.1"/>
</dbReference>
<dbReference type="InterPro" id="IPR036864">
    <property type="entry name" value="Zn2-C6_fun-type_DNA-bd_sf"/>
</dbReference>
<keyword evidence="8" id="KW-1185">Reference proteome</keyword>
<reference evidence="7" key="2">
    <citation type="journal article" date="2023" name="IMA Fungus">
        <title>Comparative genomic study of the Penicillium genus elucidates a diverse pangenome and 15 lateral gene transfer events.</title>
        <authorList>
            <person name="Petersen C."/>
            <person name="Sorensen T."/>
            <person name="Nielsen M.R."/>
            <person name="Sondergaard T.E."/>
            <person name="Sorensen J.L."/>
            <person name="Fitzpatrick D.A."/>
            <person name="Frisvad J.C."/>
            <person name="Nielsen K.L."/>
        </authorList>
    </citation>
    <scope>NUCLEOTIDE SEQUENCE</scope>
    <source>
        <strain evidence="7">IBT 29864</strain>
    </source>
</reference>
<dbReference type="Pfam" id="PF00172">
    <property type="entry name" value="Zn_clus"/>
    <property type="match status" value="1"/>
</dbReference>
<proteinExistence type="predicted"/>
<comment type="caution">
    <text evidence="7">The sequence shown here is derived from an EMBL/GenBank/DDBJ whole genome shotgun (WGS) entry which is preliminary data.</text>
</comment>
<dbReference type="AlphaFoldDB" id="A0A9W9VTD4"/>
<evidence type="ECO:0000313" key="8">
    <source>
        <dbReference type="Proteomes" id="UP001147782"/>
    </source>
</evidence>
<feature type="domain" description="Zn(2)-C6 fungal-type" evidence="6">
    <location>
        <begin position="12"/>
        <end position="41"/>
    </location>
</feature>
<name>A0A9W9VTD4_9EURO</name>
<evidence type="ECO:0000256" key="1">
    <source>
        <dbReference type="ARBA" id="ARBA00023015"/>
    </source>
</evidence>
<dbReference type="EMBL" id="JAPZBS010000001">
    <property type="protein sequence ID" value="KAJ5388996.1"/>
    <property type="molecule type" value="Genomic_DNA"/>
</dbReference>
<dbReference type="GeneID" id="81432172"/>
<evidence type="ECO:0000313" key="7">
    <source>
        <dbReference type="EMBL" id="KAJ5388996.1"/>
    </source>
</evidence>
<sequence length="659" mass="73293">MPPATSKPVKLACLACRAAKIRCDGQMPCASCSVHHEECRYQPSRRGGARRGPVAAAELAKKRARRMAEKSLSNTQNLDPDMRCGSYGHGISTSEPVLLPHALLSPTESTPQRSSTSLEHRSTELSSPLGVIGDVEDVLSTLEDPKWSIRAYRCDQDLINAYYIFIHPYLPFLPPPATAQYEDKCVTIGTGSFLANPSAMPYWPTSPLGLVLAGILALLPPPGELHPPQHESIVIRRSYADLFARSALETLEDSLESFPQEDLAKGPRSTLHPAIPKKLEPVLALGLLSLFECCQHGNISKMRIRANQALTIAMDLLLYEENSQTGCLDAQRRCWWSTMFLIYQSSIMNSSPPIITINDPRITTIFPEFRGCREPWPLLVHAQEALLRSCEIGRHLTREGRGATLSHSIRDNVKSLDSFILELAAEVDRFRCVTNYQGAEADASRNLWAISNAIVHTARLTLHRVRAFSDRPIFIHDYYDYLAIASKQSSGDAQNFHLSPGRIAEINTLFPFTDQESVKICFHSCLVVSRVFRRLPSPNPMYSDTIEAEDTVPWASRRSLGSPRSIPYMACAELQSFCIMAMILWKVRTAVCSGNLASYVYLLDRPSCSTQVQDAERLIEELQSGMEALARSIQADTVFGGLSGMAKEVERTYKSTMMD</sequence>
<dbReference type="GO" id="GO:0003677">
    <property type="term" value="F:DNA binding"/>
    <property type="evidence" value="ECO:0007669"/>
    <property type="project" value="UniProtKB-KW"/>
</dbReference>
<dbReference type="GO" id="GO:0008270">
    <property type="term" value="F:zinc ion binding"/>
    <property type="evidence" value="ECO:0007669"/>
    <property type="project" value="InterPro"/>
</dbReference>
<dbReference type="SUPFAM" id="SSF57701">
    <property type="entry name" value="Zn2/Cys6 DNA-binding domain"/>
    <property type="match status" value="1"/>
</dbReference>
<gene>
    <name evidence="7" type="ORF">N7496_000064</name>
</gene>
<organism evidence="7 8">
    <name type="scientific">Penicillium cataractarum</name>
    <dbReference type="NCBI Taxonomy" id="2100454"/>
    <lineage>
        <taxon>Eukaryota</taxon>
        <taxon>Fungi</taxon>
        <taxon>Dikarya</taxon>
        <taxon>Ascomycota</taxon>
        <taxon>Pezizomycotina</taxon>
        <taxon>Eurotiomycetes</taxon>
        <taxon>Eurotiomycetidae</taxon>
        <taxon>Eurotiales</taxon>
        <taxon>Aspergillaceae</taxon>
        <taxon>Penicillium</taxon>
    </lineage>
</organism>
<evidence type="ECO:0000256" key="4">
    <source>
        <dbReference type="ARBA" id="ARBA00023242"/>
    </source>
</evidence>
<dbReference type="CDD" id="cd00067">
    <property type="entry name" value="GAL4"/>
    <property type="match status" value="1"/>
</dbReference>
<accession>A0A9W9VTD4</accession>
<protein>
    <recommendedName>
        <fullName evidence="6">Zn(2)-C6 fungal-type domain-containing protein</fullName>
    </recommendedName>
</protein>
<keyword evidence="3" id="KW-0804">Transcription</keyword>
<dbReference type="PANTHER" id="PTHR47431:SF5">
    <property type="entry name" value="ZN(II)2CYS6 TRANSCRIPTION FACTOR (EUROFUNG)"/>
    <property type="match status" value="1"/>
</dbReference>